<gene>
    <name evidence="2" type="ORF">HHK36_018783</name>
</gene>
<evidence type="ECO:0000313" key="3">
    <source>
        <dbReference type="Proteomes" id="UP000655225"/>
    </source>
</evidence>
<keyword evidence="3" id="KW-1185">Reference proteome</keyword>
<reference evidence="2 3" key="1">
    <citation type="submission" date="2020-04" db="EMBL/GenBank/DDBJ databases">
        <title>Plant Genome Project.</title>
        <authorList>
            <person name="Zhang R.-G."/>
        </authorList>
    </citation>
    <scope>NUCLEOTIDE SEQUENCE [LARGE SCALE GENOMIC DNA]</scope>
    <source>
        <strain evidence="2">YNK0</strain>
        <tissue evidence="2">Leaf</tissue>
    </source>
</reference>
<dbReference type="AlphaFoldDB" id="A0A835D9E3"/>
<dbReference type="GO" id="GO:0030674">
    <property type="term" value="F:protein-macromolecule adaptor activity"/>
    <property type="evidence" value="ECO:0007669"/>
    <property type="project" value="TreeGrafter"/>
</dbReference>
<dbReference type="GO" id="GO:0009267">
    <property type="term" value="P:cellular response to starvation"/>
    <property type="evidence" value="ECO:0007669"/>
    <property type="project" value="TreeGrafter"/>
</dbReference>
<dbReference type="GO" id="GO:0071230">
    <property type="term" value="P:cellular response to amino acid stimulus"/>
    <property type="evidence" value="ECO:0007669"/>
    <property type="project" value="TreeGrafter"/>
</dbReference>
<protein>
    <submittedName>
        <fullName evidence="2">Uncharacterized protein</fullName>
    </submittedName>
</protein>
<name>A0A835D9E3_TETSI</name>
<dbReference type="GO" id="GO:0030307">
    <property type="term" value="P:positive regulation of cell growth"/>
    <property type="evidence" value="ECO:0007669"/>
    <property type="project" value="TreeGrafter"/>
</dbReference>
<feature type="transmembrane region" description="Helical" evidence="1">
    <location>
        <begin position="552"/>
        <end position="573"/>
    </location>
</feature>
<dbReference type="OMA" id="ILMQHEM"/>
<dbReference type="Proteomes" id="UP000655225">
    <property type="component" value="Unassembled WGS sequence"/>
</dbReference>
<dbReference type="SUPFAM" id="SSF50978">
    <property type="entry name" value="WD40 repeat-like"/>
    <property type="match status" value="1"/>
</dbReference>
<dbReference type="GO" id="GO:0005737">
    <property type="term" value="C:cytoplasm"/>
    <property type="evidence" value="ECO:0007669"/>
    <property type="project" value="TreeGrafter"/>
</dbReference>
<dbReference type="InterPro" id="IPR036322">
    <property type="entry name" value="WD40_repeat_dom_sf"/>
</dbReference>
<accession>A0A835D9E3</accession>
<dbReference type="PANTHER" id="PTHR12848">
    <property type="entry name" value="REGULATORY-ASSOCIATED PROTEIN OF MTOR"/>
    <property type="match status" value="1"/>
</dbReference>
<dbReference type="GO" id="GO:0031931">
    <property type="term" value="C:TORC1 complex"/>
    <property type="evidence" value="ECO:0007669"/>
    <property type="project" value="InterPro"/>
</dbReference>
<dbReference type="PANTHER" id="PTHR12848:SF16">
    <property type="entry name" value="REGULATORY-ASSOCIATED PROTEIN OF MTOR"/>
    <property type="match status" value="1"/>
</dbReference>
<dbReference type="GO" id="GO:0031929">
    <property type="term" value="P:TOR signaling"/>
    <property type="evidence" value="ECO:0007669"/>
    <property type="project" value="InterPro"/>
</dbReference>
<dbReference type="SUPFAM" id="SSF48371">
    <property type="entry name" value="ARM repeat"/>
    <property type="match status" value="1"/>
</dbReference>
<dbReference type="EMBL" id="JABCRI010000013">
    <property type="protein sequence ID" value="KAF8394846.1"/>
    <property type="molecule type" value="Genomic_DNA"/>
</dbReference>
<proteinExistence type="predicted"/>
<keyword evidence="1" id="KW-0472">Membrane</keyword>
<comment type="caution">
    <text evidence="2">The sequence shown here is derived from an EMBL/GenBank/DDBJ whole genome shotgun (WGS) entry which is preliminary data.</text>
</comment>
<dbReference type="InterPro" id="IPR004083">
    <property type="entry name" value="Raptor"/>
</dbReference>
<sequence>MEAALFQVRASAVFALGTLLDIGSDYRVGGDEDCADDEKTKAETIIVKSLLNVVSDGSPLVRAEVAVALARFAFGHNKHLKSIAAAYWKPRSHSLWSSLPSLANIRSLGSGYTNPSQCMQHGSAIPSQIGPVLRVGSDSKAVGRDGRISACIPLATSGIMHGSPFSDDSSQHSDSGISNGSASNAVINYSRLRPLDNGMYIQCVWAMCSLAKDPLPRIACLGRKILSLIGIEHVVTKTLRFSGSGIQQGDPMATSPSPSFAGLAHSSSWFYMDAGHLPLTFKTPPVSPPQQNYLTTMRRGYSLEFRHLPNSPDSGLADSLLGSGESSGVLELSLLPQSSIYNWSCGHFSRPLGAADDNEEILTRREQRVNFALDHIERCQHTSVSTLNNQIARWDTKFETGTKAALLQPFFPVVIAADEGDWIRIWNYEEATLLNSFNNHDFPDNGISKLCLVNELDDSLLLVALCKIHSGNGSVRIWKDYALKGKQKLVTAFSSTQGLTPWVQSVNAIVDWQQQSGYLYAGGEIPSIMLWDLDKEQLVNSIPSSSGSSISALVNFSSLLALYVLLSVLLLYIV</sequence>
<evidence type="ECO:0000256" key="1">
    <source>
        <dbReference type="SAM" id="Phobius"/>
    </source>
</evidence>
<keyword evidence="1" id="KW-1133">Transmembrane helix</keyword>
<evidence type="ECO:0000313" key="2">
    <source>
        <dbReference type="EMBL" id="KAF8394846.1"/>
    </source>
</evidence>
<organism evidence="2 3">
    <name type="scientific">Tetracentron sinense</name>
    <name type="common">Spur-leaf</name>
    <dbReference type="NCBI Taxonomy" id="13715"/>
    <lineage>
        <taxon>Eukaryota</taxon>
        <taxon>Viridiplantae</taxon>
        <taxon>Streptophyta</taxon>
        <taxon>Embryophyta</taxon>
        <taxon>Tracheophyta</taxon>
        <taxon>Spermatophyta</taxon>
        <taxon>Magnoliopsida</taxon>
        <taxon>Trochodendrales</taxon>
        <taxon>Trochodendraceae</taxon>
        <taxon>Tetracentron</taxon>
    </lineage>
</organism>
<keyword evidence="1" id="KW-0812">Transmembrane</keyword>
<dbReference type="GO" id="GO:0010506">
    <property type="term" value="P:regulation of autophagy"/>
    <property type="evidence" value="ECO:0007669"/>
    <property type="project" value="TreeGrafter"/>
</dbReference>
<dbReference type="OrthoDB" id="1724976at2759"/>
<dbReference type="InterPro" id="IPR016024">
    <property type="entry name" value="ARM-type_fold"/>
</dbReference>
<dbReference type="Gene3D" id="2.130.10.10">
    <property type="entry name" value="YVTN repeat-like/Quinoprotein amine dehydrogenase"/>
    <property type="match status" value="1"/>
</dbReference>
<dbReference type="InterPro" id="IPR015943">
    <property type="entry name" value="WD40/YVTN_repeat-like_dom_sf"/>
</dbReference>